<proteinExistence type="predicted"/>
<evidence type="ECO:0000313" key="1">
    <source>
        <dbReference type="EMBL" id="RHC48485.1"/>
    </source>
</evidence>
<protein>
    <submittedName>
        <fullName evidence="1">Uncharacterized protein</fullName>
    </submittedName>
</protein>
<evidence type="ECO:0000313" key="2">
    <source>
        <dbReference type="Proteomes" id="UP000283975"/>
    </source>
</evidence>
<reference evidence="1 2" key="1">
    <citation type="submission" date="2018-08" db="EMBL/GenBank/DDBJ databases">
        <title>A genome reference for cultivated species of the human gut microbiota.</title>
        <authorList>
            <person name="Zou Y."/>
            <person name="Xue W."/>
            <person name="Luo G."/>
        </authorList>
    </citation>
    <scope>NUCLEOTIDE SEQUENCE [LARGE SCALE GENOMIC DNA]</scope>
    <source>
        <strain evidence="1 2">AM35-14</strain>
    </source>
</reference>
<name>A0A414AIU3_9FIRM</name>
<accession>A0A414AIU3</accession>
<sequence length="89" mass="10493">MKKTKQIDTYYCDYCGKECEQTPEYFMPEIRKVQYTSRCSKNIIRPSQKDICPVCQKQIAKLINLLHYADFVGDDMEKVVYVLLKKSKA</sequence>
<organism evidence="1 2">
    <name type="scientific">Enterocloster bolteae</name>
    <dbReference type="NCBI Taxonomy" id="208479"/>
    <lineage>
        <taxon>Bacteria</taxon>
        <taxon>Bacillati</taxon>
        <taxon>Bacillota</taxon>
        <taxon>Clostridia</taxon>
        <taxon>Lachnospirales</taxon>
        <taxon>Lachnospiraceae</taxon>
        <taxon>Enterocloster</taxon>
    </lineage>
</organism>
<dbReference type="RefSeq" id="WP_119205827.1">
    <property type="nucleotide sequence ID" value="NZ_JADMVR010000005.1"/>
</dbReference>
<comment type="caution">
    <text evidence="1">The sequence shown here is derived from an EMBL/GenBank/DDBJ whole genome shotgun (WGS) entry which is preliminary data.</text>
</comment>
<dbReference type="AlphaFoldDB" id="A0A414AIU3"/>
<gene>
    <name evidence="1" type="ORF">DW839_28585</name>
</gene>
<dbReference type="EMBL" id="QSHZ01000047">
    <property type="protein sequence ID" value="RHC48485.1"/>
    <property type="molecule type" value="Genomic_DNA"/>
</dbReference>
<dbReference type="Proteomes" id="UP000283975">
    <property type="component" value="Unassembled WGS sequence"/>
</dbReference>